<evidence type="ECO:0000313" key="2">
    <source>
        <dbReference type="Proteomes" id="UP000829196"/>
    </source>
</evidence>
<dbReference type="Proteomes" id="UP000829196">
    <property type="component" value="Unassembled WGS sequence"/>
</dbReference>
<protein>
    <submittedName>
        <fullName evidence="1">Uncharacterized protein</fullName>
    </submittedName>
</protein>
<organism evidence="1 2">
    <name type="scientific">Dendrobium nobile</name>
    <name type="common">Orchid</name>
    <dbReference type="NCBI Taxonomy" id="94219"/>
    <lineage>
        <taxon>Eukaryota</taxon>
        <taxon>Viridiplantae</taxon>
        <taxon>Streptophyta</taxon>
        <taxon>Embryophyta</taxon>
        <taxon>Tracheophyta</taxon>
        <taxon>Spermatophyta</taxon>
        <taxon>Magnoliopsida</taxon>
        <taxon>Liliopsida</taxon>
        <taxon>Asparagales</taxon>
        <taxon>Orchidaceae</taxon>
        <taxon>Epidendroideae</taxon>
        <taxon>Malaxideae</taxon>
        <taxon>Dendrobiinae</taxon>
        <taxon>Dendrobium</taxon>
    </lineage>
</organism>
<gene>
    <name evidence="1" type="ORF">KFK09_024336</name>
</gene>
<accession>A0A8T3AJ39</accession>
<dbReference type="PANTHER" id="PTHR43822">
    <property type="entry name" value="HOMOACONITASE, MITOCHONDRIAL-RELATED"/>
    <property type="match status" value="1"/>
</dbReference>
<dbReference type="EMBL" id="JAGYWB010000017">
    <property type="protein sequence ID" value="KAI0494205.1"/>
    <property type="molecule type" value="Genomic_DNA"/>
</dbReference>
<dbReference type="OrthoDB" id="1602383at2759"/>
<dbReference type="InterPro" id="IPR036008">
    <property type="entry name" value="Aconitase_4Fe-4S_dom"/>
</dbReference>
<dbReference type="AlphaFoldDB" id="A0A8T3AJ39"/>
<dbReference type="SUPFAM" id="SSF53732">
    <property type="entry name" value="Aconitase iron-sulfur domain"/>
    <property type="match status" value="1"/>
</dbReference>
<name>A0A8T3AJ39_DENNO</name>
<reference evidence="1" key="1">
    <citation type="journal article" date="2022" name="Front. Genet.">
        <title>Chromosome-Scale Assembly of the Dendrobium nobile Genome Provides Insights Into the Molecular Mechanism of the Biosynthesis of the Medicinal Active Ingredient of Dendrobium.</title>
        <authorList>
            <person name="Xu Q."/>
            <person name="Niu S.-C."/>
            <person name="Li K.-L."/>
            <person name="Zheng P.-J."/>
            <person name="Zhang X.-J."/>
            <person name="Jia Y."/>
            <person name="Liu Y."/>
            <person name="Niu Y.-X."/>
            <person name="Yu L.-H."/>
            <person name="Chen D.-F."/>
            <person name="Zhang G.-Q."/>
        </authorList>
    </citation>
    <scope>NUCLEOTIDE SEQUENCE</scope>
    <source>
        <tissue evidence="1">Leaf</tissue>
    </source>
</reference>
<comment type="caution">
    <text evidence="1">The sequence shown here is derived from an EMBL/GenBank/DDBJ whole genome shotgun (WGS) entry which is preliminary data.</text>
</comment>
<proteinExistence type="predicted"/>
<sequence>MAENITARCAESLKLDSVEDAWVNGMFHNVCGPVNVGILKRELGEKAKMEGGLTFCNMFIKATGKNWVAPAYEFPFNHLEDKTYVEYEPVCSDTDERFIRDYRFDVSKLEPSAAKRKKVKVPTYLTQITHKAWMDKDIVSKSPDQVERFVPRYLRKLGVILLPVLVELLAWVSLETLTLTLLPPQISGHTSITNRSFSWQDGPQKTTDLFTLHSCSISIYTPGDRSVILMAVGSCKQGQEICYHQLGVEWCCLCPSKGVKKLLSYD</sequence>
<dbReference type="InterPro" id="IPR050067">
    <property type="entry name" value="IPM_dehydratase_rel_enz"/>
</dbReference>
<keyword evidence="2" id="KW-1185">Reference proteome</keyword>
<dbReference type="PANTHER" id="PTHR43822:SF2">
    <property type="entry name" value="HOMOACONITASE, MITOCHONDRIAL"/>
    <property type="match status" value="1"/>
</dbReference>
<evidence type="ECO:0000313" key="1">
    <source>
        <dbReference type="EMBL" id="KAI0494205.1"/>
    </source>
</evidence>